<feature type="domain" description="PAC" evidence="22">
    <location>
        <begin position="440"/>
        <end position="491"/>
    </location>
</feature>
<dbReference type="GO" id="GO:0000155">
    <property type="term" value="F:phosphorelay sensor kinase activity"/>
    <property type="evidence" value="ECO:0007669"/>
    <property type="project" value="InterPro"/>
</dbReference>
<dbReference type="SUPFAM" id="SSF55785">
    <property type="entry name" value="PYP-like sensor domain (PAS domain)"/>
    <property type="match status" value="2"/>
</dbReference>
<dbReference type="PROSITE" id="PS50109">
    <property type="entry name" value="HIS_KIN"/>
    <property type="match status" value="1"/>
</dbReference>
<dbReference type="PROSITE" id="PS50113">
    <property type="entry name" value="PAC"/>
    <property type="match status" value="1"/>
</dbReference>
<dbReference type="InterPro" id="IPR004358">
    <property type="entry name" value="Sig_transdc_His_kin-like_C"/>
</dbReference>
<dbReference type="NCBIfam" id="TIGR00229">
    <property type="entry name" value="sensory_box"/>
    <property type="match status" value="1"/>
</dbReference>
<dbReference type="InterPro" id="IPR011006">
    <property type="entry name" value="CheY-like_superfamily"/>
</dbReference>
<dbReference type="InterPro" id="IPR001789">
    <property type="entry name" value="Sig_transdc_resp-reg_receiver"/>
</dbReference>
<dbReference type="InterPro" id="IPR003661">
    <property type="entry name" value="HisK_dim/P_dom"/>
</dbReference>
<feature type="domain" description="Histidine kinase" evidence="19">
    <location>
        <begin position="509"/>
        <end position="728"/>
    </location>
</feature>
<dbReference type="PRINTS" id="PR00344">
    <property type="entry name" value="BCTRLSENSOR"/>
</dbReference>
<dbReference type="PANTHER" id="PTHR43047:SF64">
    <property type="entry name" value="HISTIDINE KINASE CONTAINING CHEY-HOMOLOGOUS RECEIVER DOMAIN AND PAS DOMAIN-RELATED"/>
    <property type="match status" value="1"/>
</dbReference>
<dbReference type="CDD" id="cd00082">
    <property type="entry name" value="HisKA"/>
    <property type="match status" value="1"/>
</dbReference>
<dbReference type="PROSITE" id="PS50112">
    <property type="entry name" value="PAS"/>
    <property type="match status" value="1"/>
</dbReference>
<dbReference type="SUPFAM" id="SSF52172">
    <property type="entry name" value="CheY-like"/>
    <property type="match status" value="1"/>
</dbReference>
<dbReference type="InterPro" id="IPR000700">
    <property type="entry name" value="PAS-assoc_C"/>
</dbReference>
<evidence type="ECO:0000256" key="16">
    <source>
        <dbReference type="SAM" id="Coils"/>
    </source>
</evidence>
<keyword evidence="10" id="KW-0547">Nucleotide-binding</keyword>
<evidence type="ECO:0000259" key="19">
    <source>
        <dbReference type="PROSITE" id="PS50109"/>
    </source>
</evidence>
<dbReference type="CDD" id="cd16922">
    <property type="entry name" value="HATPase_EvgS-ArcB-TorS-like"/>
    <property type="match status" value="1"/>
</dbReference>
<keyword evidence="16" id="KW-0175">Coiled coil</keyword>
<dbReference type="PROSITE" id="PS50110">
    <property type="entry name" value="RESPONSE_REGULATORY"/>
    <property type="match status" value="1"/>
</dbReference>
<evidence type="ECO:0000256" key="8">
    <source>
        <dbReference type="ARBA" id="ARBA00022692"/>
    </source>
</evidence>
<keyword evidence="7" id="KW-0808">Transferase</keyword>
<evidence type="ECO:0000256" key="13">
    <source>
        <dbReference type="ARBA" id="ARBA00023136"/>
    </source>
</evidence>
<feature type="domain" description="HPt" evidence="23">
    <location>
        <begin position="921"/>
        <end position="1013"/>
    </location>
</feature>
<dbReference type="EC" id="2.7.13.3" evidence="3"/>
<keyword evidence="9" id="KW-0418">Kinase</keyword>
<feature type="domain" description="Response regulatory" evidence="20">
    <location>
        <begin position="759"/>
        <end position="876"/>
    </location>
</feature>
<gene>
    <name evidence="24" type="ORF">I7X39_07590</name>
</gene>
<dbReference type="Gene3D" id="3.40.50.2300">
    <property type="match status" value="1"/>
</dbReference>
<evidence type="ECO:0000256" key="6">
    <source>
        <dbReference type="ARBA" id="ARBA00022553"/>
    </source>
</evidence>
<evidence type="ECO:0000259" key="22">
    <source>
        <dbReference type="PROSITE" id="PS50113"/>
    </source>
</evidence>
<dbReference type="Pfam" id="PF02518">
    <property type="entry name" value="HATPase_c"/>
    <property type="match status" value="1"/>
</dbReference>
<dbReference type="Gene3D" id="3.30.565.10">
    <property type="entry name" value="Histidine kinase-like ATPase, C-terminal domain"/>
    <property type="match status" value="1"/>
</dbReference>
<feature type="transmembrane region" description="Helical" evidence="18">
    <location>
        <begin position="87"/>
        <end position="108"/>
    </location>
</feature>
<dbReference type="InterPro" id="IPR005467">
    <property type="entry name" value="His_kinase_dom"/>
</dbReference>
<dbReference type="SMART" id="SM00448">
    <property type="entry name" value="REC"/>
    <property type="match status" value="1"/>
</dbReference>
<dbReference type="Proteomes" id="UP000613266">
    <property type="component" value="Unassembled WGS sequence"/>
</dbReference>
<dbReference type="SUPFAM" id="SSF55874">
    <property type="entry name" value="ATPase domain of HSP90 chaperone/DNA topoisomerase II/histidine kinase"/>
    <property type="match status" value="1"/>
</dbReference>
<evidence type="ECO:0000256" key="4">
    <source>
        <dbReference type="ARBA" id="ARBA00022475"/>
    </source>
</evidence>
<dbReference type="PANTHER" id="PTHR43047">
    <property type="entry name" value="TWO-COMPONENT HISTIDINE PROTEIN KINASE"/>
    <property type="match status" value="1"/>
</dbReference>
<feature type="transmembrane region" description="Helical" evidence="18">
    <location>
        <begin position="138"/>
        <end position="158"/>
    </location>
</feature>
<keyword evidence="12" id="KW-0902">Two-component regulatory system</keyword>
<accession>A0A931J2X7</accession>
<evidence type="ECO:0000256" key="3">
    <source>
        <dbReference type="ARBA" id="ARBA00012438"/>
    </source>
</evidence>
<dbReference type="InterPro" id="IPR036097">
    <property type="entry name" value="HisK_dim/P_sf"/>
</dbReference>
<keyword evidence="13 18" id="KW-0472">Membrane</keyword>
<dbReference type="Pfam" id="PF13188">
    <property type="entry name" value="PAS_8"/>
    <property type="match status" value="1"/>
</dbReference>
<feature type="modified residue" description="Phosphohistidine" evidence="14">
    <location>
        <position position="960"/>
    </location>
</feature>
<keyword evidence="5" id="KW-0997">Cell inner membrane</keyword>
<evidence type="ECO:0000256" key="5">
    <source>
        <dbReference type="ARBA" id="ARBA00022519"/>
    </source>
</evidence>
<evidence type="ECO:0000256" key="1">
    <source>
        <dbReference type="ARBA" id="ARBA00000085"/>
    </source>
</evidence>
<evidence type="ECO:0000313" key="24">
    <source>
        <dbReference type="EMBL" id="MBH9576763.1"/>
    </source>
</evidence>
<evidence type="ECO:0000256" key="17">
    <source>
        <dbReference type="SAM" id="MobiDB-lite"/>
    </source>
</evidence>
<keyword evidence="25" id="KW-1185">Reference proteome</keyword>
<feature type="domain" description="PAS" evidence="21">
    <location>
        <begin position="367"/>
        <end position="412"/>
    </location>
</feature>
<evidence type="ECO:0000256" key="14">
    <source>
        <dbReference type="PROSITE-ProRule" id="PRU00110"/>
    </source>
</evidence>
<keyword evidence="10" id="KW-0067">ATP-binding</keyword>
<name>A0A931J2X7_9BURK</name>
<evidence type="ECO:0000256" key="7">
    <source>
        <dbReference type="ARBA" id="ARBA00022679"/>
    </source>
</evidence>
<sequence length="1018" mass="110133">MSATEPQIEAALDEQRQRLDESTRRGLRVALWLVFAAGLAQALATWWGAGSQPIATWRLVLLSTIGVGMSGVALLAQRSLRRRGVAVAAALFSWAALAVLLVLPWITGDGLSDPSLPALGVVVVCMGLLVSPKAAWQALWLGVAGLLLVTLAQALGWIEGPSDLRRAPLPVVALGHLLPLLLSGCLVVHYGRLFWSATRSLDEAQGLLSRAQQEQQASAARLDAAERRQRELLDASLTAILIYDARDGSLLYANPQALGRYGVGTVAELDPTWLAPGDGYGPEEARALIQRTLEKGPQEQWWCSRRRDGGLLWWDIKTQRLQLDGRDAVVVFGHDISDQVAARSALAHAREELEQQVRSRTRELQQQQQRLQAVLDALPATLAIRDAGGRHQLINRQFELATGWRREQALSQHSRLWLGAELGAQQDRRDAELLAGGGLQQFEQAVLHPKEGPRTLLVSTVPLPDAEGGTQVLSLGVDITALKRQQEQLAQARDEAQRLAQAKHELLARMSHELRTPLNAVLGLAQMALMSSPEGEVRPAEARQVFERIHTAGQHLLGVVNEVLDLAKLEADKFSPALEALDPAELARDALALVEPRAREKQLPLRLQLDPPLPAAARLDRQRVRQVLVNLLGNAIKFTSQGEVCLQLHTEGQELVFTVHDTGPGIAAAERERVFQDFEQAEGAAAEPGTGLGLGISRRLARAMGGEIRLHSQPGLGSQFSLHLPWRAAAAALPAPAVAPVPPPAEGGRFSRAALQGLRVLIVDDVAINREILGEMLLQLGAQFEQVGGGAEALAWIAQHGVARIDLVLMDIQMPGMDGYEATRRLHQVHPQLPVLALTANALPEQRAESAAAGMRGHITKPVELAELVSTLREQAQALGLWLGAEPEQPAAAVAAPAPNRPPPPPPPREDLPLDWDHEAALARCAGKLELLCRLLGGFVSQYRQEGLPSETAAQLAWVHRLKGTAANLGLMGLSRLAAACEAELRSEPAAAQRSLQRLQAALDLQLTQLQAWLELQG</sequence>
<feature type="coiled-coil region" evidence="16">
    <location>
        <begin position="479"/>
        <end position="509"/>
    </location>
</feature>
<dbReference type="Pfam" id="PF00512">
    <property type="entry name" value="HisKA"/>
    <property type="match status" value="1"/>
</dbReference>
<comment type="catalytic activity">
    <reaction evidence="1">
        <text>ATP + protein L-histidine = ADP + protein N-phospho-L-histidine.</text>
        <dbReference type="EC" id="2.7.13.3"/>
    </reaction>
</comment>
<keyword evidence="6 15" id="KW-0597">Phosphoprotein</keyword>
<evidence type="ECO:0000256" key="15">
    <source>
        <dbReference type="PROSITE-ProRule" id="PRU00169"/>
    </source>
</evidence>
<evidence type="ECO:0000256" key="10">
    <source>
        <dbReference type="ARBA" id="ARBA00022840"/>
    </source>
</evidence>
<dbReference type="SMART" id="SM00091">
    <property type="entry name" value="PAS"/>
    <property type="match status" value="2"/>
</dbReference>
<organism evidence="24 25">
    <name type="scientific">Inhella proteolytica</name>
    <dbReference type="NCBI Taxonomy" id="2795029"/>
    <lineage>
        <taxon>Bacteria</taxon>
        <taxon>Pseudomonadati</taxon>
        <taxon>Pseudomonadota</taxon>
        <taxon>Betaproteobacteria</taxon>
        <taxon>Burkholderiales</taxon>
        <taxon>Sphaerotilaceae</taxon>
        <taxon>Inhella</taxon>
    </lineage>
</organism>
<dbReference type="PROSITE" id="PS50894">
    <property type="entry name" value="HPT"/>
    <property type="match status" value="1"/>
</dbReference>
<feature type="modified residue" description="4-aspartylphosphate" evidence="15">
    <location>
        <position position="811"/>
    </location>
</feature>
<evidence type="ECO:0000256" key="18">
    <source>
        <dbReference type="SAM" id="Phobius"/>
    </source>
</evidence>
<evidence type="ECO:0000313" key="25">
    <source>
        <dbReference type="Proteomes" id="UP000613266"/>
    </source>
</evidence>
<proteinExistence type="predicted"/>
<evidence type="ECO:0000259" key="20">
    <source>
        <dbReference type="PROSITE" id="PS50110"/>
    </source>
</evidence>
<dbReference type="CDD" id="cd17546">
    <property type="entry name" value="REC_hyHK_CKI1_RcsC-like"/>
    <property type="match status" value="1"/>
</dbReference>
<dbReference type="AlphaFoldDB" id="A0A931J2X7"/>
<dbReference type="GO" id="GO:0005886">
    <property type="term" value="C:plasma membrane"/>
    <property type="evidence" value="ECO:0007669"/>
    <property type="project" value="UniProtKB-SubCell"/>
</dbReference>
<feature type="transmembrane region" description="Helical" evidence="18">
    <location>
        <begin position="170"/>
        <end position="191"/>
    </location>
</feature>
<dbReference type="SUPFAM" id="SSF47226">
    <property type="entry name" value="Histidine-containing phosphotransfer domain, HPT domain"/>
    <property type="match status" value="1"/>
</dbReference>
<keyword evidence="4" id="KW-1003">Cell membrane</keyword>
<dbReference type="Gene3D" id="3.30.450.20">
    <property type="entry name" value="PAS domain"/>
    <property type="match status" value="2"/>
</dbReference>
<evidence type="ECO:0000256" key="9">
    <source>
        <dbReference type="ARBA" id="ARBA00022777"/>
    </source>
</evidence>
<evidence type="ECO:0000259" key="21">
    <source>
        <dbReference type="PROSITE" id="PS50112"/>
    </source>
</evidence>
<feature type="transmembrane region" description="Helical" evidence="18">
    <location>
        <begin position="55"/>
        <end position="75"/>
    </location>
</feature>
<reference evidence="24" key="1">
    <citation type="submission" date="2020-12" db="EMBL/GenBank/DDBJ databases">
        <title>The genome sequence of Inhella sp. 1Y17.</title>
        <authorList>
            <person name="Liu Y."/>
        </authorList>
    </citation>
    <scope>NUCLEOTIDE SEQUENCE</scope>
    <source>
        <strain evidence="24">1Y17</strain>
    </source>
</reference>
<comment type="subcellular location">
    <subcellularLocation>
        <location evidence="2">Cell inner membrane</location>
        <topology evidence="2">Multi-pass membrane protein</topology>
    </subcellularLocation>
</comment>
<dbReference type="InterPro" id="IPR036890">
    <property type="entry name" value="HATPase_C_sf"/>
</dbReference>
<dbReference type="SMART" id="SM00387">
    <property type="entry name" value="HATPase_c"/>
    <property type="match status" value="1"/>
</dbReference>
<dbReference type="InterPro" id="IPR036641">
    <property type="entry name" value="HPT_dom_sf"/>
</dbReference>
<dbReference type="InterPro" id="IPR008207">
    <property type="entry name" value="Sig_transdc_His_kin_Hpt_dom"/>
</dbReference>
<evidence type="ECO:0000256" key="2">
    <source>
        <dbReference type="ARBA" id="ARBA00004429"/>
    </source>
</evidence>
<dbReference type="InterPro" id="IPR003594">
    <property type="entry name" value="HATPase_dom"/>
</dbReference>
<evidence type="ECO:0000259" key="23">
    <source>
        <dbReference type="PROSITE" id="PS50894"/>
    </source>
</evidence>
<dbReference type="RefSeq" id="WP_198110376.1">
    <property type="nucleotide sequence ID" value="NZ_JAEDAK010000004.1"/>
</dbReference>
<dbReference type="InterPro" id="IPR035965">
    <property type="entry name" value="PAS-like_dom_sf"/>
</dbReference>
<keyword evidence="8 18" id="KW-0812">Transmembrane</keyword>
<dbReference type="SMART" id="SM00388">
    <property type="entry name" value="HisKA"/>
    <property type="match status" value="1"/>
</dbReference>
<dbReference type="Pfam" id="PF08448">
    <property type="entry name" value="PAS_4"/>
    <property type="match status" value="1"/>
</dbReference>
<dbReference type="Gene3D" id="1.20.120.160">
    <property type="entry name" value="HPT domain"/>
    <property type="match status" value="1"/>
</dbReference>
<dbReference type="InterPro" id="IPR013656">
    <property type="entry name" value="PAS_4"/>
</dbReference>
<dbReference type="InterPro" id="IPR000014">
    <property type="entry name" value="PAS"/>
</dbReference>
<dbReference type="Pfam" id="PF00072">
    <property type="entry name" value="Response_reg"/>
    <property type="match status" value="1"/>
</dbReference>
<dbReference type="SUPFAM" id="SSF47384">
    <property type="entry name" value="Homodimeric domain of signal transducing histidine kinase"/>
    <property type="match status" value="1"/>
</dbReference>
<evidence type="ECO:0000256" key="12">
    <source>
        <dbReference type="ARBA" id="ARBA00023012"/>
    </source>
</evidence>
<dbReference type="EMBL" id="JAEDAK010000004">
    <property type="protein sequence ID" value="MBH9576763.1"/>
    <property type="molecule type" value="Genomic_DNA"/>
</dbReference>
<feature type="region of interest" description="Disordered" evidence="17">
    <location>
        <begin position="890"/>
        <end position="911"/>
    </location>
</feature>
<evidence type="ECO:0000256" key="11">
    <source>
        <dbReference type="ARBA" id="ARBA00022989"/>
    </source>
</evidence>
<keyword evidence="11 18" id="KW-1133">Transmembrane helix</keyword>
<comment type="caution">
    <text evidence="24">The sequence shown here is derived from an EMBL/GenBank/DDBJ whole genome shotgun (WGS) entry which is preliminary data.</text>
</comment>
<feature type="transmembrane region" description="Helical" evidence="18">
    <location>
        <begin position="26"/>
        <end position="49"/>
    </location>
</feature>
<dbReference type="Gene3D" id="1.10.287.130">
    <property type="match status" value="1"/>
</dbReference>
<protein>
    <recommendedName>
        <fullName evidence="3">histidine kinase</fullName>
        <ecNumber evidence="3">2.7.13.3</ecNumber>
    </recommendedName>
</protein>